<dbReference type="Proteomes" id="UP001280121">
    <property type="component" value="Unassembled WGS sequence"/>
</dbReference>
<evidence type="ECO:0000256" key="4">
    <source>
        <dbReference type="ARBA" id="ARBA00022702"/>
    </source>
</evidence>
<comment type="similarity">
    <text evidence="2">Belongs to the plant rapid alkalinization factor (RALF) family.</text>
</comment>
<sequence>MGVSNMKSLILCLALISLVVVNQVEVVESKRIGPRVLDPCERVGNKAPGCGHHKNAPPRQANKYQRGCSHIHRCRSLL</sequence>
<dbReference type="Pfam" id="PF05498">
    <property type="entry name" value="RALF"/>
    <property type="match status" value="1"/>
</dbReference>
<evidence type="ECO:0000256" key="5">
    <source>
        <dbReference type="ARBA" id="ARBA00022729"/>
    </source>
</evidence>
<reference evidence="9" key="1">
    <citation type="journal article" date="2023" name="Plant J.">
        <title>Genome sequences and population genomics provide insights into the demographic history, inbreeding, and mutation load of two 'living fossil' tree species of Dipteronia.</title>
        <authorList>
            <person name="Feng Y."/>
            <person name="Comes H.P."/>
            <person name="Chen J."/>
            <person name="Zhu S."/>
            <person name="Lu R."/>
            <person name="Zhang X."/>
            <person name="Li P."/>
            <person name="Qiu J."/>
            <person name="Olsen K.M."/>
            <person name="Qiu Y."/>
        </authorList>
    </citation>
    <scope>NUCLEOTIDE SEQUENCE</scope>
    <source>
        <strain evidence="9">KIB01</strain>
    </source>
</reference>
<dbReference type="PANTHER" id="PTHR34270">
    <property type="entry name" value="PROTEIN RALF-LIKE 15-RELATED"/>
    <property type="match status" value="1"/>
</dbReference>
<keyword evidence="3" id="KW-0964">Secreted</keyword>
<organism evidence="9 10">
    <name type="scientific">Dipteronia dyeriana</name>
    <dbReference type="NCBI Taxonomy" id="168575"/>
    <lineage>
        <taxon>Eukaryota</taxon>
        <taxon>Viridiplantae</taxon>
        <taxon>Streptophyta</taxon>
        <taxon>Embryophyta</taxon>
        <taxon>Tracheophyta</taxon>
        <taxon>Spermatophyta</taxon>
        <taxon>Magnoliopsida</taxon>
        <taxon>eudicotyledons</taxon>
        <taxon>Gunneridae</taxon>
        <taxon>Pentapetalae</taxon>
        <taxon>rosids</taxon>
        <taxon>malvids</taxon>
        <taxon>Sapindales</taxon>
        <taxon>Sapindaceae</taxon>
        <taxon>Hippocastanoideae</taxon>
        <taxon>Acereae</taxon>
        <taxon>Dipteronia</taxon>
    </lineage>
</organism>
<dbReference type="GO" id="GO:0005576">
    <property type="term" value="C:extracellular region"/>
    <property type="evidence" value="ECO:0007669"/>
    <property type="project" value="UniProtKB-SubCell"/>
</dbReference>
<comment type="caution">
    <text evidence="9">The sequence shown here is derived from an EMBL/GenBank/DDBJ whole genome shotgun (WGS) entry which is preliminary data.</text>
</comment>
<evidence type="ECO:0000256" key="1">
    <source>
        <dbReference type="ARBA" id="ARBA00004613"/>
    </source>
</evidence>
<keyword evidence="4" id="KW-0372">Hormone</keyword>
<keyword evidence="6" id="KW-1015">Disulfide bond</keyword>
<keyword evidence="5 8" id="KW-0732">Signal</keyword>
<dbReference type="GO" id="GO:0040008">
    <property type="term" value="P:regulation of growth"/>
    <property type="evidence" value="ECO:0007669"/>
    <property type="project" value="UniProtKB-ARBA"/>
</dbReference>
<evidence type="ECO:0000313" key="9">
    <source>
        <dbReference type="EMBL" id="KAK2652258.1"/>
    </source>
</evidence>
<evidence type="ECO:0000313" key="10">
    <source>
        <dbReference type="Proteomes" id="UP001280121"/>
    </source>
</evidence>
<proteinExistence type="inferred from homology"/>
<comment type="function">
    <text evidence="7">Cell signaling peptide that may regulate plant stress, growth, and development. Mediates a rapid alkalinization of extracellular space by mediating a transient increase in the cytoplasmic Ca(2+) concentration leading to a calcium-dependent signaling events through a cell surface receptor and a concomitant activation of some intracellular mitogen-activated protein kinases.</text>
</comment>
<evidence type="ECO:0000256" key="3">
    <source>
        <dbReference type="ARBA" id="ARBA00022525"/>
    </source>
</evidence>
<evidence type="ECO:0000256" key="6">
    <source>
        <dbReference type="ARBA" id="ARBA00023157"/>
    </source>
</evidence>
<evidence type="ECO:0000256" key="8">
    <source>
        <dbReference type="SAM" id="SignalP"/>
    </source>
</evidence>
<protein>
    <submittedName>
        <fullName evidence="9">Uncharacterized protein</fullName>
    </submittedName>
</protein>
<dbReference type="EMBL" id="JANJYI010000004">
    <property type="protein sequence ID" value="KAK2652258.1"/>
    <property type="molecule type" value="Genomic_DNA"/>
</dbReference>
<feature type="chain" id="PRO_5041987207" evidence="8">
    <location>
        <begin position="30"/>
        <end position="78"/>
    </location>
</feature>
<dbReference type="GO" id="GO:0005179">
    <property type="term" value="F:hormone activity"/>
    <property type="evidence" value="ECO:0007669"/>
    <property type="project" value="UniProtKB-KW"/>
</dbReference>
<gene>
    <name evidence="9" type="ORF">Ddye_012114</name>
</gene>
<feature type="signal peptide" evidence="8">
    <location>
        <begin position="1"/>
        <end position="29"/>
    </location>
</feature>
<name>A0AAE0CIY9_9ROSI</name>
<dbReference type="PANTHER" id="PTHR34270:SF5">
    <property type="entry name" value="PROTEIN RALF-LIKE 10-RELATED"/>
    <property type="match status" value="1"/>
</dbReference>
<evidence type="ECO:0000256" key="7">
    <source>
        <dbReference type="ARBA" id="ARBA00037228"/>
    </source>
</evidence>
<dbReference type="InterPro" id="IPR008801">
    <property type="entry name" value="RALF"/>
</dbReference>
<accession>A0AAE0CIY9</accession>
<comment type="subcellular location">
    <subcellularLocation>
        <location evidence="1">Secreted</location>
    </subcellularLocation>
</comment>
<evidence type="ECO:0000256" key="2">
    <source>
        <dbReference type="ARBA" id="ARBA00009178"/>
    </source>
</evidence>
<keyword evidence="10" id="KW-1185">Reference proteome</keyword>
<dbReference type="AlphaFoldDB" id="A0AAE0CIY9"/>